<organism evidence="1 2">
    <name type="scientific">Xenoophorus captivus</name>
    <dbReference type="NCBI Taxonomy" id="1517983"/>
    <lineage>
        <taxon>Eukaryota</taxon>
        <taxon>Metazoa</taxon>
        <taxon>Chordata</taxon>
        <taxon>Craniata</taxon>
        <taxon>Vertebrata</taxon>
        <taxon>Euteleostomi</taxon>
        <taxon>Actinopterygii</taxon>
        <taxon>Neopterygii</taxon>
        <taxon>Teleostei</taxon>
        <taxon>Neoteleostei</taxon>
        <taxon>Acanthomorphata</taxon>
        <taxon>Ovalentaria</taxon>
        <taxon>Atherinomorphae</taxon>
        <taxon>Cyprinodontiformes</taxon>
        <taxon>Goodeidae</taxon>
        <taxon>Xenoophorus</taxon>
    </lineage>
</organism>
<dbReference type="Proteomes" id="UP001434883">
    <property type="component" value="Unassembled WGS sequence"/>
</dbReference>
<sequence length="163" mass="18515">GVYFLYLDNRFRQNPNRINKDTALSHQCFVQYSAMPHLFSALHINSNNSCCLAGTALMRPCCRALRVVTFGRGGQPAARRCSCSEVWLQERRSEQQAVRPSLFIREEMMLQPQPHINVLISSRAVLRFEGVGRKETSGKTQLLPASYCSPTDILTAVMYPMWC</sequence>
<evidence type="ECO:0000313" key="1">
    <source>
        <dbReference type="EMBL" id="MEQ2194663.1"/>
    </source>
</evidence>
<dbReference type="EMBL" id="JAHRIN010009505">
    <property type="protein sequence ID" value="MEQ2194663.1"/>
    <property type="molecule type" value="Genomic_DNA"/>
</dbReference>
<accession>A0ABV0QGH6</accession>
<reference evidence="1 2" key="1">
    <citation type="submission" date="2021-06" db="EMBL/GenBank/DDBJ databases">
        <authorList>
            <person name="Palmer J.M."/>
        </authorList>
    </citation>
    <scope>NUCLEOTIDE SEQUENCE [LARGE SCALE GENOMIC DNA]</scope>
    <source>
        <strain evidence="1 2">XC_2019</strain>
        <tissue evidence="1">Muscle</tissue>
    </source>
</reference>
<evidence type="ECO:0000313" key="2">
    <source>
        <dbReference type="Proteomes" id="UP001434883"/>
    </source>
</evidence>
<gene>
    <name evidence="1" type="ORF">XENOCAPTIV_001106</name>
</gene>
<comment type="caution">
    <text evidence="1">The sequence shown here is derived from an EMBL/GenBank/DDBJ whole genome shotgun (WGS) entry which is preliminary data.</text>
</comment>
<protein>
    <submittedName>
        <fullName evidence="1">Uncharacterized protein</fullName>
    </submittedName>
</protein>
<feature type="non-terminal residue" evidence="1">
    <location>
        <position position="1"/>
    </location>
</feature>
<name>A0ABV0QGH6_9TELE</name>
<proteinExistence type="predicted"/>
<keyword evidence="2" id="KW-1185">Reference proteome</keyword>